<name>A0A401ZVW4_9CHLR</name>
<protein>
    <submittedName>
        <fullName evidence="1">Uncharacterized protein</fullName>
    </submittedName>
</protein>
<dbReference type="Proteomes" id="UP000287352">
    <property type="component" value="Unassembled WGS sequence"/>
</dbReference>
<keyword evidence="2" id="KW-1185">Reference proteome</keyword>
<evidence type="ECO:0000313" key="2">
    <source>
        <dbReference type="Proteomes" id="UP000287352"/>
    </source>
</evidence>
<organism evidence="1 2">
    <name type="scientific">Tengunoibacter tsumagoiensis</name>
    <dbReference type="NCBI Taxonomy" id="2014871"/>
    <lineage>
        <taxon>Bacteria</taxon>
        <taxon>Bacillati</taxon>
        <taxon>Chloroflexota</taxon>
        <taxon>Ktedonobacteria</taxon>
        <taxon>Ktedonobacterales</taxon>
        <taxon>Dictyobacteraceae</taxon>
        <taxon>Tengunoibacter</taxon>
    </lineage>
</organism>
<dbReference type="EMBL" id="BIFR01000001">
    <property type="protein sequence ID" value="GCE11048.1"/>
    <property type="molecule type" value="Genomic_DNA"/>
</dbReference>
<proteinExistence type="predicted"/>
<dbReference type="AlphaFoldDB" id="A0A401ZVW4"/>
<accession>A0A401ZVW4</accession>
<comment type="caution">
    <text evidence="1">The sequence shown here is derived from an EMBL/GenBank/DDBJ whole genome shotgun (WGS) entry which is preliminary data.</text>
</comment>
<reference evidence="2" key="1">
    <citation type="submission" date="2018-12" db="EMBL/GenBank/DDBJ databases">
        <title>Tengunoibacter tsumagoiensis gen. nov., sp. nov., Dictyobacter kobayashii sp. nov., D. alpinus sp. nov., and D. joshuensis sp. nov. and description of Dictyobacteraceae fam. nov. within the order Ktedonobacterales isolated from Tengu-no-mugimeshi.</title>
        <authorList>
            <person name="Wang C.M."/>
            <person name="Zheng Y."/>
            <person name="Sakai Y."/>
            <person name="Toyoda A."/>
            <person name="Minakuchi Y."/>
            <person name="Abe K."/>
            <person name="Yokota A."/>
            <person name="Yabe S."/>
        </authorList>
    </citation>
    <scope>NUCLEOTIDE SEQUENCE [LARGE SCALE GENOMIC DNA]</scope>
    <source>
        <strain evidence="2">Uno3</strain>
    </source>
</reference>
<evidence type="ECO:0000313" key="1">
    <source>
        <dbReference type="EMBL" id="GCE11048.1"/>
    </source>
</evidence>
<gene>
    <name evidence="1" type="ORF">KTT_09070</name>
</gene>
<dbReference type="RefSeq" id="WP_126578646.1">
    <property type="nucleotide sequence ID" value="NZ_BIFR01000001.1"/>
</dbReference>
<dbReference type="OrthoDB" id="154763at2"/>
<sequence>MQEEEIAPYSTEVGKTLWHFLTTLGKELFELGVYLTNEWQDNQSWRSLVEEVGDPWNFEMAIFPRKLAPFFQNVPAGFQGTVVEGGFGFAQANRFITLPWT</sequence>